<keyword evidence="6 12" id="KW-0378">Hydrolase</keyword>
<dbReference type="Proteomes" id="UP000271533">
    <property type="component" value="Chromosome"/>
</dbReference>
<dbReference type="EC" id="3.6.1.-" evidence="12"/>
<dbReference type="GO" id="GO:0016887">
    <property type="term" value="F:ATP hydrolysis activity"/>
    <property type="evidence" value="ECO:0007669"/>
    <property type="project" value="UniProtKB-UniRule"/>
</dbReference>
<gene>
    <name evidence="12" type="primary">uup</name>
    <name evidence="14" type="ORF">D8S97_01925</name>
</gene>
<evidence type="ECO:0000313" key="15">
    <source>
        <dbReference type="Proteomes" id="UP000271533"/>
    </source>
</evidence>
<keyword evidence="9 12" id="KW-0234">DNA repair</keyword>
<comment type="similarity">
    <text evidence="11 12">Belongs to the ABC transporter superfamily. ABCF family. Uup subfamily.</text>
</comment>
<comment type="catalytic activity">
    <reaction evidence="10 12">
        <text>ATP + H2O = ADP + phosphate + H(+)</text>
        <dbReference type="Rhea" id="RHEA:13065"/>
        <dbReference type="ChEBI" id="CHEBI:15377"/>
        <dbReference type="ChEBI" id="CHEBI:15378"/>
        <dbReference type="ChEBI" id="CHEBI:30616"/>
        <dbReference type="ChEBI" id="CHEBI:43474"/>
        <dbReference type="ChEBI" id="CHEBI:456216"/>
    </reaction>
</comment>
<keyword evidence="7 12" id="KW-0067">ATP-binding</keyword>
<feature type="coiled-coil region" evidence="12">
    <location>
        <begin position="519"/>
        <end position="546"/>
    </location>
</feature>
<dbReference type="InterPro" id="IPR051309">
    <property type="entry name" value="ABCF_ATPase"/>
</dbReference>
<dbReference type="InterPro" id="IPR027417">
    <property type="entry name" value="P-loop_NTPase"/>
</dbReference>
<organism evidence="14 15">
    <name type="scientific">Buchnera aphidicola subsp. Rhopalosiphum maidis</name>
    <dbReference type="NCBI Taxonomy" id="118109"/>
    <lineage>
        <taxon>Bacteria</taxon>
        <taxon>Pseudomonadati</taxon>
        <taxon>Pseudomonadota</taxon>
        <taxon>Gammaproteobacteria</taxon>
        <taxon>Enterobacterales</taxon>
        <taxon>Erwiniaceae</taxon>
        <taxon>Buchnera</taxon>
    </lineage>
</organism>
<name>A0A3G2I5X0_BUCRM</name>
<evidence type="ECO:0000256" key="1">
    <source>
        <dbReference type="ARBA" id="ARBA00006526"/>
    </source>
</evidence>
<dbReference type="EMBL" id="CP032759">
    <property type="protein sequence ID" value="AYN24705.1"/>
    <property type="molecule type" value="Genomic_DNA"/>
</dbReference>
<feature type="domain" description="ABC transporter" evidence="13">
    <location>
        <begin position="4"/>
        <end position="218"/>
    </location>
</feature>
<dbReference type="InterPro" id="IPR043686">
    <property type="entry name" value="Uup"/>
</dbReference>
<dbReference type="FunFam" id="3.40.50.300:FF:000011">
    <property type="entry name" value="Putative ABC transporter ATP-binding component"/>
    <property type="match status" value="1"/>
</dbReference>
<dbReference type="GO" id="GO:0003677">
    <property type="term" value="F:DNA binding"/>
    <property type="evidence" value="ECO:0007669"/>
    <property type="project" value="UniProtKB-UniRule"/>
</dbReference>
<dbReference type="GO" id="GO:0006281">
    <property type="term" value="P:DNA repair"/>
    <property type="evidence" value="ECO:0007669"/>
    <property type="project" value="UniProtKB-KW"/>
</dbReference>
<dbReference type="InterPro" id="IPR032781">
    <property type="entry name" value="ABC_tran_Xtn"/>
</dbReference>
<dbReference type="InterPro" id="IPR003593">
    <property type="entry name" value="AAA+_ATPase"/>
</dbReference>
<dbReference type="SUPFAM" id="SSF52540">
    <property type="entry name" value="P-loop containing nucleoside triphosphate hydrolases"/>
    <property type="match status" value="2"/>
</dbReference>
<dbReference type="Pfam" id="PF00005">
    <property type="entry name" value="ABC_tran"/>
    <property type="match status" value="2"/>
</dbReference>
<dbReference type="OrthoDB" id="9762051at2"/>
<dbReference type="SMART" id="SM00382">
    <property type="entry name" value="AAA"/>
    <property type="match status" value="2"/>
</dbReference>
<evidence type="ECO:0000256" key="6">
    <source>
        <dbReference type="ARBA" id="ARBA00022801"/>
    </source>
</evidence>
<keyword evidence="5 12" id="KW-0227">DNA damage</keyword>
<dbReference type="AlphaFoldDB" id="A0A3G2I5X0"/>
<evidence type="ECO:0000256" key="3">
    <source>
        <dbReference type="ARBA" id="ARBA00022737"/>
    </source>
</evidence>
<comment type="similarity">
    <text evidence="1">Belongs to the ABC transporter superfamily. Drug exporter-2 (TC 3.A.1.117) family.</text>
</comment>
<sequence>MPLISIQDASLSFSDLEILKKVVLYINKNERISLIGKNGAGKSTLLKVINKNQDLDHGSIIYQKNIKISYLKQDNPKNLNISIHNFIKNQFKREININETIEINKLIKNFQVDKNSLLSELSGGFLRKIVLGSVLLGKPDVLLLDEPTNHLDISSISWLENFLKKFSGTVLFISHDRSFIQNVCTRIVDLDRGKLTSFPGNYKEFIKLKKEHNRIEKINKKLFDQNLEKEEIWIRKGIKARTTRNEGRVRNLKTLRKEHENYKKIDNFDNIKINEIKSYPGKIIFKLKNISFLIEKKTIIQNFSSIIQYGDKIGLIGNNGSGKSTMIKILMGEKKIQTGSIYFGTELKIAYFDQDRSILNPNKSILENINNGTEKIILNGKEQHLIGYLKKFLFKPNQVQCLVKTLSGGECNRLLLAKLFLKPSNVLIFDEPTNDLDLDTLELLENIIIKYSGTVLIVSHDRNFIENTVNKYWIFKGDGLINTHFNSYDSVIKEKNRKIQKKCVLNQNKSHINCSKIKQNQVKKELKEVLNKIEKIENNIQRLKNKMNEPSFFKQNIINQLPTLKEFKIEEKKLEKILICWENLEKKL</sequence>
<keyword evidence="8 12" id="KW-0238">DNA-binding</keyword>
<feature type="domain" description="ABC transporter" evidence="13">
    <location>
        <begin position="285"/>
        <end position="502"/>
    </location>
</feature>
<evidence type="ECO:0000256" key="10">
    <source>
        <dbReference type="ARBA" id="ARBA00049360"/>
    </source>
</evidence>
<feature type="binding site" evidence="12">
    <location>
        <begin position="36"/>
        <end position="43"/>
    </location>
    <ligand>
        <name>ATP</name>
        <dbReference type="ChEBI" id="CHEBI:30616"/>
        <label>1</label>
    </ligand>
</feature>
<dbReference type="GO" id="GO:0005524">
    <property type="term" value="F:ATP binding"/>
    <property type="evidence" value="ECO:0007669"/>
    <property type="project" value="UniProtKB-UniRule"/>
</dbReference>
<keyword evidence="3 12" id="KW-0677">Repeat</keyword>
<dbReference type="Pfam" id="PF12848">
    <property type="entry name" value="ABC_tran_Xtn"/>
    <property type="match status" value="1"/>
</dbReference>
<dbReference type="GO" id="GO:0005737">
    <property type="term" value="C:cytoplasm"/>
    <property type="evidence" value="ECO:0007669"/>
    <property type="project" value="UniProtKB-SubCell"/>
</dbReference>
<dbReference type="Gene3D" id="3.40.50.300">
    <property type="entry name" value="P-loop containing nucleotide triphosphate hydrolases"/>
    <property type="match status" value="2"/>
</dbReference>
<reference evidence="14 15" key="1">
    <citation type="submission" date="2018-10" db="EMBL/GenBank/DDBJ databases">
        <title>Genome sequence of the corn leaf aphid (Rhopalosiphum maidis Fitch).</title>
        <authorList>
            <person name="Chen W."/>
            <person name="Shakir S."/>
            <person name="Bigham M."/>
            <person name="Fei Z."/>
            <person name="Jander G."/>
        </authorList>
    </citation>
    <scope>NUCLEOTIDE SEQUENCE [LARGE SCALE GENOMIC DNA]</scope>
    <source>
        <strain evidence="14 15">BTI</strain>
    </source>
</reference>
<proteinExistence type="inferred from homology"/>
<dbReference type="InterPro" id="IPR017871">
    <property type="entry name" value="ABC_transporter-like_CS"/>
</dbReference>
<evidence type="ECO:0000256" key="4">
    <source>
        <dbReference type="ARBA" id="ARBA00022741"/>
    </source>
</evidence>
<evidence type="ECO:0000256" key="7">
    <source>
        <dbReference type="ARBA" id="ARBA00022840"/>
    </source>
</evidence>
<keyword evidence="2 12" id="KW-0963">Cytoplasm</keyword>
<evidence type="ECO:0000256" key="8">
    <source>
        <dbReference type="ARBA" id="ARBA00023125"/>
    </source>
</evidence>
<evidence type="ECO:0000313" key="14">
    <source>
        <dbReference type="EMBL" id="AYN24705.1"/>
    </source>
</evidence>
<evidence type="ECO:0000256" key="2">
    <source>
        <dbReference type="ARBA" id="ARBA00022490"/>
    </source>
</evidence>
<accession>A0A3G2I5X0</accession>
<dbReference type="CDD" id="cd03221">
    <property type="entry name" value="ABCF_EF-3"/>
    <property type="match status" value="2"/>
</dbReference>
<evidence type="ECO:0000256" key="9">
    <source>
        <dbReference type="ARBA" id="ARBA00023204"/>
    </source>
</evidence>
<feature type="binding site" evidence="12">
    <location>
        <begin position="317"/>
        <end position="324"/>
    </location>
    <ligand>
        <name>ATP</name>
        <dbReference type="ChEBI" id="CHEBI:30616"/>
        <label>2</label>
    </ligand>
</feature>
<dbReference type="PANTHER" id="PTHR42855:SF1">
    <property type="entry name" value="ABC TRANSPORTER DOMAIN-CONTAINING PROTEIN"/>
    <property type="match status" value="1"/>
</dbReference>
<dbReference type="PANTHER" id="PTHR42855">
    <property type="entry name" value="ABC TRANSPORTER ATP-BINDING SUBUNIT"/>
    <property type="match status" value="1"/>
</dbReference>
<dbReference type="InterPro" id="IPR037118">
    <property type="entry name" value="Val-tRNA_synth_C_sf"/>
</dbReference>
<dbReference type="PROSITE" id="PS00211">
    <property type="entry name" value="ABC_TRANSPORTER_1"/>
    <property type="match status" value="1"/>
</dbReference>
<keyword evidence="12" id="KW-0175">Coiled coil</keyword>
<dbReference type="Gene3D" id="1.10.287.380">
    <property type="entry name" value="Valyl-tRNA synthetase, C-terminal domain"/>
    <property type="match status" value="1"/>
</dbReference>
<keyword evidence="4 12" id="KW-0547">Nucleotide-binding</keyword>
<dbReference type="FunFam" id="3.40.50.300:FF:000309">
    <property type="entry name" value="ABC transporter ATP-binding protein"/>
    <property type="match status" value="1"/>
</dbReference>
<evidence type="ECO:0000256" key="12">
    <source>
        <dbReference type="HAMAP-Rule" id="MF_00848"/>
    </source>
</evidence>
<dbReference type="InterPro" id="IPR003439">
    <property type="entry name" value="ABC_transporter-like_ATP-bd"/>
</dbReference>
<evidence type="ECO:0000256" key="11">
    <source>
        <dbReference type="ARBA" id="ARBA00061478"/>
    </source>
</evidence>
<evidence type="ECO:0000256" key="5">
    <source>
        <dbReference type="ARBA" id="ARBA00022763"/>
    </source>
</evidence>
<dbReference type="HAMAP" id="MF_00848">
    <property type="entry name" value="Uup"/>
    <property type="match status" value="1"/>
</dbReference>
<dbReference type="RefSeq" id="WP_158361209.1">
    <property type="nucleotide sequence ID" value="NZ_CP032759.1"/>
</dbReference>
<dbReference type="PROSITE" id="PS50893">
    <property type="entry name" value="ABC_TRANSPORTER_2"/>
    <property type="match status" value="2"/>
</dbReference>
<dbReference type="GO" id="GO:0043022">
    <property type="term" value="F:ribosome binding"/>
    <property type="evidence" value="ECO:0007669"/>
    <property type="project" value="UniProtKB-UniRule"/>
</dbReference>
<comment type="subcellular location">
    <subcellularLocation>
        <location evidence="12">Cytoplasm</location>
    </subcellularLocation>
    <text evidence="12">Associates with ribosomes.</text>
</comment>
<comment type="function">
    <text evidence="12">Probably plays a role in ribosome assembly or function. May be involved in resolution of branched DNA intermediates that result from template switching in postreplication gaps. Binds DNA and has ATPase activity.</text>
</comment>
<evidence type="ECO:0000259" key="13">
    <source>
        <dbReference type="PROSITE" id="PS50893"/>
    </source>
</evidence>
<protein>
    <recommendedName>
        <fullName evidence="12">ATP-binding protein Uup</fullName>
        <ecNumber evidence="12">3.6.1.-</ecNumber>
    </recommendedName>
</protein>